<dbReference type="SUPFAM" id="SSF46785">
    <property type="entry name" value="Winged helix' DNA-binding domain"/>
    <property type="match status" value="1"/>
</dbReference>
<dbReference type="GO" id="GO:0006071">
    <property type="term" value="P:glycerol metabolic process"/>
    <property type="evidence" value="ECO:0007669"/>
    <property type="project" value="UniProtKB-KW"/>
</dbReference>
<dbReference type="PROSITE" id="PS51078">
    <property type="entry name" value="ICLR_ED"/>
    <property type="match status" value="1"/>
</dbReference>
<feature type="domain" description="IclR-ED" evidence="8">
    <location>
        <begin position="72"/>
        <end position="251"/>
    </location>
</feature>
<dbReference type="InterPro" id="IPR050707">
    <property type="entry name" value="HTH_MetabolicPath_Reg"/>
</dbReference>
<organism evidence="9 10">
    <name type="scientific">Microbacterium mangrovi</name>
    <dbReference type="NCBI Taxonomy" id="1348253"/>
    <lineage>
        <taxon>Bacteria</taxon>
        <taxon>Bacillati</taxon>
        <taxon>Actinomycetota</taxon>
        <taxon>Actinomycetes</taxon>
        <taxon>Micrococcales</taxon>
        <taxon>Microbacteriaceae</taxon>
        <taxon>Microbacterium</taxon>
    </lineage>
</organism>
<evidence type="ECO:0000313" key="9">
    <source>
        <dbReference type="EMBL" id="KHK97643.1"/>
    </source>
</evidence>
<comment type="function">
    <text evidence="5">May be an activator protein for the gylABX operon.</text>
</comment>
<sequence>MAASSSGESVKSVARVFDLLELIADAGGSIGLSELATAAGLPLPTIHRLLRTLVGLGYARQLANRRYALGPRLVRLGEIANRQFGHVAAPQLKALVERLGETANLATIDGDRVVYVSQSPSPHAMRMFTEVGRRAYLHCTGVGKAILAQFGDDEVRDILTRTGMPTVTEHTLTTVDALLADLAVARERGYTLDDGEQELGVRCYAVAVPNMPVPTAVSVSGPFTRVDDSFGERAVPVLTEIATEISTLARVG</sequence>
<evidence type="ECO:0000259" key="7">
    <source>
        <dbReference type="PROSITE" id="PS51077"/>
    </source>
</evidence>
<dbReference type="Gene3D" id="1.10.10.10">
    <property type="entry name" value="Winged helix-like DNA-binding domain superfamily/Winged helix DNA-binding domain"/>
    <property type="match status" value="1"/>
</dbReference>
<evidence type="ECO:0000313" key="10">
    <source>
        <dbReference type="Proteomes" id="UP000031030"/>
    </source>
</evidence>
<dbReference type="GO" id="GO:0003700">
    <property type="term" value="F:DNA-binding transcription factor activity"/>
    <property type="evidence" value="ECO:0007669"/>
    <property type="project" value="TreeGrafter"/>
</dbReference>
<dbReference type="OrthoDB" id="8479143at2"/>
<name>A0A0B2A7C4_9MICO</name>
<dbReference type="Gene3D" id="3.30.450.40">
    <property type="match status" value="1"/>
</dbReference>
<dbReference type="RefSeq" id="WP_039399080.1">
    <property type="nucleotide sequence ID" value="NZ_JTDK01000009.1"/>
</dbReference>
<evidence type="ECO:0000256" key="4">
    <source>
        <dbReference type="ARBA" id="ARBA00023163"/>
    </source>
</evidence>
<dbReference type="SMART" id="SM00346">
    <property type="entry name" value="HTH_ICLR"/>
    <property type="match status" value="1"/>
</dbReference>
<dbReference type="GO" id="GO:0003677">
    <property type="term" value="F:DNA binding"/>
    <property type="evidence" value="ECO:0007669"/>
    <property type="project" value="UniProtKB-KW"/>
</dbReference>
<proteinExistence type="predicted"/>
<protein>
    <recommendedName>
        <fullName evidence="6">Glycerol operon regulatory protein</fullName>
    </recommendedName>
</protein>
<dbReference type="PANTHER" id="PTHR30136:SF24">
    <property type="entry name" value="HTH-TYPE TRANSCRIPTIONAL REPRESSOR ALLR"/>
    <property type="match status" value="1"/>
</dbReference>
<dbReference type="EMBL" id="JTDK01000009">
    <property type="protein sequence ID" value="KHK97643.1"/>
    <property type="molecule type" value="Genomic_DNA"/>
</dbReference>
<gene>
    <name evidence="9" type="ORF">LK09_10570</name>
</gene>
<reference evidence="9 10" key="1">
    <citation type="submission" date="2014-11" db="EMBL/GenBank/DDBJ databases">
        <title>Genome sequence of Microbacterium mangrovi MUSC 115(T).</title>
        <authorList>
            <person name="Lee L.-H."/>
        </authorList>
    </citation>
    <scope>NUCLEOTIDE SEQUENCE [LARGE SCALE GENOMIC DNA]</scope>
    <source>
        <strain evidence="9 10">MUSC 115</strain>
    </source>
</reference>
<comment type="caution">
    <text evidence="9">The sequence shown here is derived from an EMBL/GenBank/DDBJ whole genome shotgun (WGS) entry which is preliminary data.</text>
</comment>
<dbReference type="SUPFAM" id="SSF55781">
    <property type="entry name" value="GAF domain-like"/>
    <property type="match status" value="1"/>
</dbReference>
<dbReference type="PROSITE" id="PS51077">
    <property type="entry name" value="HTH_ICLR"/>
    <property type="match status" value="1"/>
</dbReference>
<dbReference type="GO" id="GO:0045892">
    <property type="term" value="P:negative regulation of DNA-templated transcription"/>
    <property type="evidence" value="ECO:0007669"/>
    <property type="project" value="TreeGrafter"/>
</dbReference>
<dbReference type="InterPro" id="IPR029016">
    <property type="entry name" value="GAF-like_dom_sf"/>
</dbReference>
<dbReference type="PANTHER" id="PTHR30136">
    <property type="entry name" value="HELIX-TURN-HELIX TRANSCRIPTIONAL REGULATOR, ICLR FAMILY"/>
    <property type="match status" value="1"/>
</dbReference>
<keyword evidence="1" id="KW-0319">Glycerol metabolism</keyword>
<evidence type="ECO:0000256" key="3">
    <source>
        <dbReference type="ARBA" id="ARBA00023125"/>
    </source>
</evidence>
<dbReference type="InterPro" id="IPR014757">
    <property type="entry name" value="Tscrpt_reg_IclR_C"/>
</dbReference>
<dbReference type="InterPro" id="IPR005471">
    <property type="entry name" value="Tscrpt_reg_IclR_N"/>
</dbReference>
<dbReference type="STRING" id="1348253.LK09_10570"/>
<dbReference type="FunFam" id="1.10.10.10:FF:000056">
    <property type="entry name" value="IclR family transcriptional regulator"/>
    <property type="match status" value="1"/>
</dbReference>
<feature type="domain" description="HTH iclR-type" evidence="7">
    <location>
        <begin position="10"/>
        <end position="71"/>
    </location>
</feature>
<evidence type="ECO:0000256" key="6">
    <source>
        <dbReference type="ARBA" id="ARBA00070406"/>
    </source>
</evidence>
<evidence type="ECO:0000256" key="1">
    <source>
        <dbReference type="ARBA" id="ARBA00022798"/>
    </source>
</evidence>
<dbReference type="AlphaFoldDB" id="A0A0B2A7C4"/>
<evidence type="ECO:0000256" key="5">
    <source>
        <dbReference type="ARBA" id="ARBA00058938"/>
    </source>
</evidence>
<dbReference type="InterPro" id="IPR036390">
    <property type="entry name" value="WH_DNA-bd_sf"/>
</dbReference>
<keyword evidence="2" id="KW-0805">Transcription regulation</keyword>
<dbReference type="InterPro" id="IPR036388">
    <property type="entry name" value="WH-like_DNA-bd_sf"/>
</dbReference>
<dbReference type="Pfam" id="PF09339">
    <property type="entry name" value="HTH_IclR"/>
    <property type="match status" value="1"/>
</dbReference>
<dbReference type="Pfam" id="PF01614">
    <property type="entry name" value="IclR_C"/>
    <property type="match status" value="1"/>
</dbReference>
<keyword evidence="10" id="KW-1185">Reference proteome</keyword>
<keyword evidence="3" id="KW-0238">DNA-binding</keyword>
<accession>A0A0B2A7C4</accession>
<keyword evidence="4" id="KW-0804">Transcription</keyword>
<evidence type="ECO:0000256" key="2">
    <source>
        <dbReference type="ARBA" id="ARBA00023015"/>
    </source>
</evidence>
<evidence type="ECO:0000259" key="8">
    <source>
        <dbReference type="PROSITE" id="PS51078"/>
    </source>
</evidence>
<dbReference type="Proteomes" id="UP000031030">
    <property type="component" value="Unassembled WGS sequence"/>
</dbReference>